<dbReference type="InterPro" id="IPR001650">
    <property type="entry name" value="Helicase_C-like"/>
</dbReference>
<dbReference type="eggNOG" id="KOG1001">
    <property type="taxonomic scope" value="Eukaryota"/>
</dbReference>
<dbReference type="GeneID" id="24415633"/>
<dbReference type="Pfam" id="PF00176">
    <property type="entry name" value="SNF2-rel_dom"/>
    <property type="match status" value="1"/>
</dbReference>
<sequence>MLVGNYLYGQGSHSDDISLFIDQCNELLEDQPKLYLQDPVGCDRNVPYCNPQRLPPLDPTTYPHTLDLEQKRQSFVELEDLEPPPELLELLDSQEDLPEALQPPAIATPLKRHQKQALTFMLRREQGWAFDGTRPEIWEAEETEIGIRFANRISGTRQAQEPPAFYGGIIADPMGFGKTLAMITLVASDSYNTALSDAPKLSGVLGEDSCGLTLIVVPPALLGTWEEELYRHTEPQRLPWHLYRGKNRQRQTEKLVNMTILLTTYHTVSTEWRTGAGHASSILFTTRWRRVILDEAHYIRNSYSKMASAVCAIDSVSRWAVLGTPIQNHLNDLATLLKFLSVYPYNHKRVFDADISHMWKAGNDFEAVKRLKRLAGCLLLRRPRKTVELPPRHDRACYVEFQPDERELYNQIRSQTIAQIDRVLLQGNHDKGAPSTFTVLQQIVGMRLVCNLGLFYPSRHDTSALATNKPTTKDWNQAAQSEFNFRFNEMGSIHCHLCAFTLDAAYTPLDDPGATNSSFSRCSKFFCPSCVRAAARDINTSKCGHNPPCPIASVSTSAASLETIPISMSIEQIAGSGYLPTKVAALIEGLQATPSDVKCVVFSTCTMTLDVVEVGLGQVGISVLRYDGKVPHKERQRVVERFRNDPSIRVLLLTLSCGAVGLNLTAASRAYLMEPNWNPTLQDQALARIHRMGQENEVTTIQFYIRDSFEEVVVKNQKLKRELAGILLAQGDLVMITSLSTLLFNYQHTVKELLQLFSHPGASFRELERFKLWSCPLASTGFESENLRNDHEKVHEPRVSCKVLGCQYPPFASASALRKHHSKEHTKGAPMFRIRAPNSRKSPFVPKQKASPSQRQYQEPIVDSSHTSAAAPTDFDDKTLVNLDFHCASFKDRYYGDDWFAVSNPSLSPKLDISLVHAMNHDDVVVCVRFSFDGKYIATGTYLTTHIYNVETGEQLAVFEDREDDDSEIIYDRDVCFTPDNKYLVTNGKHVLIYVYDIRSKKVVNRFSGHTNSIYSVDVSRDGRILASGGSDRTVRLWNLQGEAPNMTLIAQDGVLCVAICPNSRFIAASCLNNIHIWELATGNMVAHLKGHLSLVNSIAFAGGVSELVSGAYDKTVKVWKLDLTGRGESRCIKSFKGHSDDVLSVASTSDEDWFLSGSQDCTARLWSRSTGTVGLSLTGHTQSVVGVAASPIGGYFATASHDKKARIWKYSSGS</sequence>
<dbReference type="InterPro" id="IPR020472">
    <property type="entry name" value="WD40_PAC1"/>
</dbReference>
<evidence type="ECO:0000313" key="10">
    <source>
        <dbReference type="EMBL" id="EFQ35124.1"/>
    </source>
</evidence>
<dbReference type="Pfam" id="PF00271">
    <property type="entry name" value="Helicase_C"/>
    <property type="match status" value="1"/>
</dbReference>
<evidence type="ECO:0000256" key="7">
    <source>
        <dbReference type="SAM" id="MobiDB-lite"/>
    </source>
</evidence>
<dbReference type="InterPro" id="IPR050628">
    <property type="entry name" value="SNF2_RAD54_helicase_TF"/>
</dbReference>
<dbReference type="InterPro" id="IPR049730">
    <property type="entry name" value="SNF2/RAD54-like_C"/>
</dbReference>
<name>E3QW90_COLGM</name>
<organism evidence="11">
    <name type="scientific">Colletotrichum graminicola (strain M1.001 / M2 / FGSC 10212)</name>
    <name type="common">Maize anthracnose fungus</name>
    <name type="synonym">Glomerella graminicola</name>
    <dbReference type="NCBI Taxonomy" id="645133"/>
    <lineage>
        <taxon>Eukaryota</taxon>
        <taxon>Fungi</taxon>
        <taxon>Dikarya</taxon>
        <taxon>Ascomycota</taxon>
        <taxon>Pezizomycotina</taxon>
        <taxon>Sordariomycetes</taxon>
        <taxon>Hypocreomycetidae</taxon>
        <taxon>Glomerellales</taxon>
        <taxon>Glomerellaceae</taxon>
        <taxon>Colletotrichum</taxon>
        <taxon>Colletotrichum graminicola species complex</taxon>
    </lineage>
</organism>
<feature type="domain" description="Helicase ATP-binding" evidence="8">
    <location>
        <begin position="159"/>
        <end position="343"/>
    </location>
</feature>
<dbReference type="InterPro" id="IPR036322">
    <property type="entry name" value="WD40_repeat_dom_sf"/>
</dbReference>
<evidence type="ECO:0000256" key="2">
    <source>
        <dbReference type="ARBA" id="ARBA00022737"/>
    </source>
</evidence>
<dbReference type="InterPro" id="IPR015943">
    <property type="entry name" value="WD40/YVTN_repeat-like_dom_sf"/>
</dbReference>
<dbReference type="Gene3D" id="2.130.10.10">
    <property type="entry name" value="YVTN repeat-like/Quinoprotein amine dehydrogenase"/>
    <property type="match status" value="1"/>
</dbReference>
<protein>
    <submittedName>
        <fullName evidence="10">WD domain-containing protein</fullName>
    </submittedName>
</protein>
<feature type="repeat" description="WD" evidence="6">
    <location>
        <begin position="1007"/>
        <end position="1048"/>
    </location>
</feature>
<gene>
    <name evidence="10" type="ORF">GLRG_10268</name>
</gene>
<dbReference type="GO" id="GO:0005524">
    <property type="term" value="F:ATP binding"/>
    <property type="evidence" value="ECO:0007669"/>
    <property type="project" value="UniProtKB-KW"/>
</dbReference>
<dbReference type="SMART" id="SM00320">
    <property type="entry name" value="WD40"/>
    <property type="match status" value="6"/>
</dbReference>
<dbReference type="GO" id="GO:0006281">
    <property type="term" value="P:DNA repair"/>
    <property type="evidence" value="ECO:0007669"/>
    <property type="project" value="TreeGrafter"/>
</dbReference>
<feature type="repeat" description="WD" evidence="6">
    <location>
        <begin position="1178"/>
        <end position="1215"/>
    </location>
</feature>
<dbReference type="InterPro" id="IPR014001">
    <property type="entry name" value="Helicase_ATP-bd"/>
</dbReference>
<keyword evidence="1 6" id="KW-0853">WD repeat</keyword>
<dbReference type="PROSITE" id="PS00678">
    <property type="entry name" value="WD_REPEATS_1"/>
    <property type="match status" value="1"/>
</dbReference>
<dbReference type="PRINTS" id="PR00320">
    <property type="entry name" value="GPROTEINBRPT"/>
</dbReference>
<dbReference type="SUPFAM" id="SSF50978">
    <property type="entry name" value="WD40 repeat-like"/>
    <property type="match status" value="1"/>
</dbReference>
<keyword evidence="3" id="KW-0547">Nucleotide-binding</keyword>
<dbReference type="eggNOG" id="KOG0266">
    <property type="taxonomic scope" value="Eukaryota"/>
</dbReference>
<proteinExistence type="predicted"/>
<keyword evidence="5" id="KW-0067">ATP-binding</keyword>
<evidence type="ECO:0000256" key="4">
    <source>
        <dbReference type="ARBA" id="ARBA00022801"/>
    </source>
</evidence>
<evidence type="ECO:0000259" key="9">
    <source>
        <dbReference type="PROSITE" id="PS51194"/>
    </source>
</evidence>
<dbReference type="PANTHER" id="PTHR45626">
    <property type="entry name" value="TRANSCRIPTION TERMINATION FACTOR 2-RELATED"/>
    <property type="match status" value="1"/>
</dbReference>
<evidence type="ECO:0000256" key="6">
    <source>
        <dbReference type="PROSITE-ProRule" id="PRU00221"/>
    </source>
</evidence>
<dbReference type="InterPro" id="IPR000330">
    <property type="entry name" value="SNF2_N"/>
</dbReference>
<dbReference type="RefSeq" id="XP_008099144.1">
    <property type="nucleotide sequence ID" value="XM_008100953.1"/>
</dbReference>
<evidence type="ECO:0000313" key="11">
    <source>
        <dbReference type="Proteomes" id="UP000008782"/>
    </source>
</evidence>
<dbReference type="SMART" id="SM00490">
    <property type="entry name" value="HELICc"/>
    <property type="match status" value="1"/>
</dbReference>
<feature type="domain" description="Helicase C-terminal" evidence="9">
    <location>
        <begin position="585"/>
        <end position="740"/>
    </location>
</feature>
<dbReference type="Proteomes" id="UP000008782">
    <property type="component" value="Unassembled WGS sequence"/>
</dbReference>
<evidence type="ECO:0000256" key="1">
    <source>
        <dbReference type="ARBA" id="ARBA00022574"/>
    </source>
</evidence>
<keyword evidence="11" id="KW-1185">Reference proteome</keyword>
<dbReference type="CDD" id="cd18008">
    <property type="entry name" value="DEXDc_SHPRH-like"/>
    <property type="match status" value="1"/>
</dbReference>
<dbReference type="STRING" id="645133.E3QW90"/>
<dbReference type="GO" id="GO:0008094">
    <property type="term" value="F:ATP-dependent activity, acting on DNA"/>
    <property type="evidence" value="ECO:0007669"/>
    <property type="project" value="TreeGrafter"/>
</dbReference>
<feature type="repeat" description="WD" evidence="6">
    <location>
        <begin position="1089"/>
        <end position="1123"/>
    </location>
</feature>
<dbReference type="CDD" id="cd18793">
    <property type="entry name" value="SF2_C_SNF"/>
    <property type="match status" value="1"/>
</dbReference>
<reference evidence="11" key="1">
    <citation type="journal article" date="2012" name="Nat. Genet.">
        <title>Lifestyle transitions in plant pathogenic Colletotrichum fungi deciphered by genome and transcriptome analyses.</title>
        <authorList>
            <person name="O'Connell R.J."/>
            <person name="Thon M.R."/>
            <person name="Hacquard S."/>
            <person name="Amyotte S.G."/>
            <person name="Kleemann J."/>
            <person name="Torres M.F."/>
            <person name="Damm U."/>
            <person name="Buiate E.A."/>
            <person name="Epstein L."/>
            <person name="Alkan N."/>
            <person name="Altmueller J."/>
            <person name="Alvarado-Balderrama L."/>
            <person name="Bauser C.A."/>
            <person name="Becker C."/>
            <person name="Birren B.W."/>
            <person name="Chen Z."/>
            <person name="Choi J."/>
            <person name="Crouch J.A."/>
            <person name="Duvick J.P."/>
            <person name="Farman M.A."/>
            <person name="Gan P."/>
            <person name="Heiman D."/>
            <person name="Henrissat B."/>
            <person name="Howard R.J."/>
            <person name="Kabbage M."/>
            <person name="Koch C."/>
            <person name="Kracher B."/>
            <person name="Kubo Y."/>
            <person name="Law A.D."/>
            <person name="Lebrun M.-H."/>
            <person name="Lee Y.-H."/>
            <person name="Miyara I."/>
            <person name="Moore N."/>
            <person name="Neumann U."/>
            <person name="Nordstroem K."/>
            <person name="Panaccione D.G."/>
            <person name="Panstruga R."/>
            <person name="Place M."/>
            <person name="Proctor R.H."/>
            <person name="Prusky D."/>
            <person name="Rech G."/>
            <person name="Reinhardt R."/>
            <person name="Rollins J.A."/>
            <person name="Rounsley S."/>
            <person name="Schardl C.L."/>
            <person name="Schwartz D.C."/>
            <person name="Shenoy N."/>
            <person name="Shirasu K."/>
            <person name="Sikhakolli U.R."/>
            <person name="Stueber K."/>
            <person name="Sukno S.A."/>
            <person name="Sweigard J.A."/>
            <person name="Takano Y."/>
            <person name="Takahara H."/>
            <person name="Trail F."/>
            <person name="van der Does H.C."/>
            <person name="Voll L.M."/>
            <person name="Will I."/>
            <person name="Young S."/>
            <person name="Zeng Q."/>
            <person name="Zhang J."/>
            <person name="Zhou S."/>
            <person name="Dickman M.B."/>
            <person name="Schulze-Lefert P."/>
            <person name="Ver Loren van Themaat E."/>
            <person name="Ma L.-J."/>
            <person name="Vaillancourt L.J."/>
        </authorList>
    </citation>
    <scope>NUCLEOTIDE SEQUENCE [LARGE SCALE GENOMIC DNA]</scope>
    <source>
        <strain evidence="11">M1.001 / M2 / FGSC 10212</strain>
    </source>
</reference>
<dbReference type="InterPro" id="IPR019775">
    <property type="entry name" value="WD40_repeat_CS"/>
</dbReference>
<feature type="repeat" description="WD" evidence="6">
    <location>
        <begin position="1136"/>
        <end position="1177"/>
    </location>
</feature>
<dbReference type="InterPro" id="IPR001680">
    <property type="entry name" value="WD40_rpt"/>
</dbReference>
<dbReference type="PROSITE" id="PS50294">
    <property type="entry name" value="WD_REPEATS_REGION"/>
    <property type="match status" value="4"/>
</dbReference>
<dbReference type="SUPFAM" id="SSF52540">
    <property type="entry name" value="P-loop containing nucleoside triphosphate hydrolases"/>
    <property type="match status" value="2"/>
</dbReference>
<feature type="region of interest" description="Disordered" evidence="7">
    <location>
        <begin position="837"/>
        <end position="869"/>
    </location>
</feature>
<dbReference type="PANTHER" id="PTHR45626:SF22">
    <property type="entry name" value="DNA REPAIR PROTEIN RAD5"/>
    <property type="match status" value="1"/>
</dbReference>
<keyword evidence="4" id="KW-0378">Hydrolase</keyword>
<dbReference type="GO" id="GO:0016787">
    <property type="term" value="F:hydrolase activity"/>
    <property type="evidence" value="ECO:0007669"/>
    <property type="project" value="UniProtKB-KW"/>
</dbReference>
<keyword evidence="2" id="KW-0677">Repeat</keyword>
<dbReference type="OrthoDB" id="448448at2759"/>
<evidence type="ECO:0000256" key="5">
    <source>
        <dbReference type="ARBA" id="ARBA00022840"/>
    </source>
</evidence>
<dbReference type="EMBL" id="GG697388">
    <property type="protein sequence ID" value="EFQ35124.1"/>
    <property type="molecule type" value="Genomic_DNA"/>
</dbReference>
<dbReference type="Gene3D" id="3.40.50.300">
    <property type="entry name" value="P-loop containing nucleotide triphosphate hydrolases"/>
    <property type="match status" value="1"/>
</dbReference>
<dbReference type="PROSITE" id="PS50082">
    <property type="entry name" value="WD_REPEATS_2"/>
    <property type="match status" value="4"/>
</dbReference>
<dbReference type="PROSITE" id="PS51192">
    <property type="entry name" value="HELICASE_ATP_BIND_1"/>
    <property type="match status" value="1"/>
</dbReference>
<dbReference type="InterPro" id="IPR027417">
    <property type="entry name" value="P-loop_NTPase"/>
</dbReference>
<dbReference type="Gene3D" id="3.40.50.10810">
    <property type="entry name" value="Tandem AAA-ATPase domain"/>
    <property type="match status" value="1"/>
</dbReference>
<dbReference type="PROSITE" id="PS51194">
    <property type="entry name" value="HELICASE_CTER"/>
    <property type="match status" value="1"/>
</dbReference>
<dbReference type="AlphaFoldDB" id="E3QW90"/>
<dbReference type="HOGENOM" id="CLU_269267_0_0_1"/>
<dbReference type="CDD" id="cd00200">
    <property type="entry name" value="WD40"/>
    <property type="match status" value="1"/>
</dbReference>
<accession>E3QW90</accession>
<dbReference type="GO" id="GO:0005634">
    <property type="term" value="C:nucleus"/>
    <property type="evidence" value="ECO:0007669"/>
    <property type="project" value="TreeGrafter"/>
</dbReference>
<dbReference type="Pfam" id="PF00400">
    <property type="entry name" value="WD40"/>
    <property type="match status" value="6"/>
</dbReference>
<dbReference type="SMART" id="SM00487">
    <property type="entry name" value="DEXDc"/>
    <property type="match status" value="1"/>
</dbReference>
<evidence type="ECO:0000256" key="3">
    <source>
        <dbReference type="ARBA" id="ARBA00022741"/>
    </source>
</evidence>
<dbReference type="VEuPathDB" id="FungiDB:GLRG_10268"/>
<evidence type="ECO:0000259" key="8">
    <source>
        <dbReference type="PROSITE" id="PS51192"/>
    </source>
</evidence>
<dbReference type="InterPro" id="IPR038718">
    <property type="entry name" value="SNF2-like_sf"/>
</dbReference>